<comment type="function">
    <text evidence="10">Part of the binding-protein-dependent transport system for phosphate; probably responsible for the translocation of the substrate across the membrane.</text>
</comment>
<dbReference type="Pfam" id="PF00528">
    <property type="entry name" value="BPD_transp_1"/>
    <property type="match status" value="1"/>
</dbReference>
<dbReference type="AlphaFoldDB" id="W0JW15"/>
<dbReference type="GO" id="GO:0005886">
    <property type="term" value="C:plasma membrane"/>
    <property type="evidence" value="ECO:0007669"/>
    <property type="project" value="UniProtKB-SubCell"/>
</dbReference>
<dbReference type="SUPFAM" id="SSF161098">
    <property type="entry name" value="MetI-like"/>
    <property type="match status" value="1"/>
</dbReference>
<evidence type="ECO:0000256" key="7">
    <source>
        <dbReference type="ARBA" id="ARBA00022989"/>
    </source>
</evidence>
<evidence type="ECO:0000256" key="6">
    <source>
        <dbReference type="ARBA" id="ARBA00022692"/>
    </source>
</evidence>
<keyword evidence="7 9" id="KW-1133">Transmembrane helix</keyword>
<evidence type="ECO:0000256" key="4">
    <source>
        <dbReference type="ARBA" id="ARBA00022475"/>
    </source>
</evidence>
<evidence type="ECO:0000259" key="11">
    <source>
        <dbReference type="PROSITE" id="PS50928"/>
    </source>
</evidence>
<evidence type="ECO:0000256" key="2">
    <source>
        <dbReference type="ARBA" id="ARBA00007069"/>
    </source>
</evidence>
<dbReference type="PROSITE" id="PS50928">
    <property type="entry name" value="ABC_TM1"/>
    <property type="match status" value="1"/>
</dbReference>
<feature type="domain" description="ABC transmembrane type-1" evidence="11">
    <location>
        <begin position="150"/>
        <end position="362"/>
    </location>
</feature>
<evidence type="ECO:0000256" key="10">
    <source>
        <dbReference type="RuleBase" id="RU363054"/>
    </source>
</evidence>
<dbReference type="InterPro" id="IPR035906">
    <property type="entry name" value="MetI-like_sf"/>
</dbReference>
<feature type="transmembrane region" description="Helical" evidence="9">
    <location>
        <begin position="87"/>
        <end position="106"/>
    </location>
</feature>
<keyword evidence="3 9" id="KW-0813">Transport</keyword>
<keyword evidence="6 9" id="KW-0812">Transmembrane</keyword>
<feature type="transmembrane region" description="Helical" evidence="9">
    <location>
        <begin position="195"/>
        <end position="214"/>
    </location>
</feature>
<dbReference type="InterPro" id="IPR000515">
    <property type="entry name" value="MetI-like"/>
</dbReference>
<dbReference type="OrthoDB" id="301029at2157"/>
<dbReference type="GO" id="GO:0005315">
    <property type="term" value="F:phosphate transmembrane transporter activity"/>
    <property type="evidence" value="ECO:0007669"/>
    <property type="project" value="InterPro"/>
</dbReference>
<comment type="similarity">
    <text evidence="2 10">Belongs to the binding-protein-dependent transport system permease family. CysTW subfamily.</text>
</comment>
<dbReference type="KEGG" id="hlr:HALLA_03340"/>
<dbReference type="GO" id="GO:0006817">
    <property type="term" value="P:phosphate ion transport"/>
    <property type="evidence" value="ECO:0007669"/>
    <property type="project" value="UniProtKB-KW"/>
</dbReference>
<dbReference type="CDD" id="cd06261">
    <property type="entry name" value="TM_PBP2"/>
    <property type="match status" value="1"/>
</dbReference>
<dbReference type="PATRIC" id="fig|797299.3.peg.3181"/>
<feature type="transmembrane region" description="Helical" evidence="9">
    <location>
        <begin position="226"/>
        <end position="245"/>
    </location>
</feature>
<dbReference type="GeneID" id="25146843"/>
<dbReference type="InterPro" id="IPR011864">
    <property type="entry name" value="Phosphate_PstC"/>
</dbReference>
<dbReference type="PANTHER" id="PTHR30425:SF1">
    <property type="entry name" value="PHOSPHATE TRANSPORT SYSTEM PERMEASE PROTEIN PSTC"/>
    <property type="match status" value="1"/>
</dbReference>
<feature type="transmembrane region" description="Helical" evidence="9">
    <location>
        <begin position="58"/>
        <end position="75"/>
    </location>
</feature>
<dbReference type="Proteomes" id="UP000019024">
    <property type="component" value="Plasmid unnamed"/>
</dbReference>
<evidence type="ECO:0000313" key="12">
    <source>
        <dbReference type="EMBL" id="AHG01435.1"/>
    </source>
</evidence>
<dbReference type="HOGENOM" id="CLU_033621_1_0_2"/>
<organism evidence="12 13">
    <name type="scientific">Halostagnicola larsenii XH-48</name>
    <dbReference type="NCBI Taxonomy" id="797299"/>
    <lineage>
        <taxon>Archaea</taxon>
        <taxon>Methanobacteriati</taxon>
        <taxon>Methanobacteriota</taxon>
        <taxon>Stenosarchaea group</taxon>
        <taxon>Halobacteria</taxon>
        <taxon>Halobacteriales</taxon>
        <taxon>Natrialbaceae</taxon>
        <taxon>Halostagnicola</taxon>
    </lineage>
</organism>
<keyword evidence="13" id="KW-1185">Reference proteome</keyword>
<evidence type="ECO:0000256" key="3">
    <source>
        <dbReference type="ARBA" id="ARBA00022448"/>
    </source>
</evidence>
<dbReference type="PANTHER" id="PTHR30425">
    <property type="entry name" value="PHOSPHATE TRANSPORT SYSTEM PERMEASE PROTEIN PST"/>
    <property type="match status" value="1"/>
</dbReference>
<evidence type="ECO:0000256" key="1">
    <source>
        <dbReference type="ARBA" id="ARBA00004651"/>
    </source>
</evidence>
<keyword evidence="8 9" id="KW-0472">Membrane</keyword>
<evidence type="ECO:0000256" key="5">
    <source>
        <dbReference type="ARBA" id="ARBA00022592"/>
    </source>
</evidence>
<dbReference type="RefSeq" id="WP_049954341.1">
    <property type="nucleotide sequence ID" value="NZ_CP007056.1"/>
</dbReference>
<keyword evidence="12" id="KW-0614">Plasmid</keyword>
<dbReference type="NCBIfam" id="TIGR02138">
    <property type="entry name" value="phosphate_pstC"/>
    <property type="match status" value="1"/>
</dbReference>
<gene>
    <name evidence="12" type="ORF">HALLA_03340</name>
</gene>
<evidence type="ECO:0000256" key="8">
    <source>
        <dbReference type="ARBA" id="ARBA00023136"/>
    </source>
</evidence>
<feature type="transmembrane region" description="Helical" evidence="9">
    <location>
        <begin position="33"/>
        <end position="52"/>
    </location>
</feature>
<feature type="transmembrane region" description="Helical" evidence="9">
    <location>
        <begin position="152"/>
        <end position="175"/>
    </location>
</feature>
<dbReference type="eggNOG" id="arCOG00167">
    <property type="taxonomic scope" value="Archaea"/>
</dbReference>
<dbReference type="Gene3D" id="1.10.3720.10">
    <property type="entry name" value="MetI-like"/>
    <property type="match status" value="1"/>
</dbReference>
<reference evidence="12 13" key="1">
    <citation type="submission" date="2014-01" db="EMBL/GenBank/DDBJ databases">
        <authorList>
            <consortium name="DOE Joint Genome Institute"/>
            <person name="Anderson I."/>
            <person name="Huntemann M."/>
            <person name="Han J."/>
            <person name="Chen A."/>
            <person name="Kyrpides N."/>
            <person name="Mavromatis K."/>
            <person name="Markowitz V."/>
            <person name="Palaniappan K."/>
            <person name="Ivanova N."/>
            <person name="Schaumberg A."/>
            <person name="Pati A."/>
            <person name="Liolios K."/>
            <person name="Nordberg H.P."/>
            <person name="Cantor M.N."/>
            <person name="Hua S.X."/>
            <person name="Woyke T."/>
        </authorList>
    </citation>
    <scope>NUCLEOTIDE SEQUENCE [LARGE SCALE GENOMIC DNA]</scope>
    <source>
        <strain evidence="12 13">XH-48</strain>
        <plasmid evidence="13">1</plasmid>
    </source>
</reference>
<dbReference type="EMBL" id="CP007056">
    <property type="protein sequence ID" value="AHG01435.1"/>
    <property type="molecule type" value="Genomic_DNA"/>
</dbReference>
<comment type="subcellular location">
    <subcellularLocation>
        <location evidence="1 9">Cell membrane</location>
        <topology evidence="1 9">Multi-pass membrane protein</topology>
    </subcellularLocation>
</comment>
<sequence length="378" mass="40054">MSSQTGFGIRSWRKHVEQRLRQTREFVNETESAALATVILSIGSLLAAFGGFLLASSWTAIPFAMFLVSTGYGWVRYQALIARTVTFAMTSVTIVTLGLIVVFIFYEAIPVFQYESATVFGVSVPGLGMFIQTRWDAVTDPVRYSLLPMIHGTVMVTAIATLVAAPLGVAAALFIAEIAPPTVRELVKPGIEILAGIPSIVYGFIGFTVINPWASTEFALNGGSTYLFVGLVVGLMALPTVVSVAEDALTSVPNSMKDGSLALGATDWQSMTSITIPAAFSGVSAAVLLGIGRAIGETMAATVMLAGTQAIPDPVTNVFYGYETLTSLIARGYGPSTGVHESALFAAGIVLFVTVLCLSIFSQYIEMRMRKRLGGAES</sequence>
<name>W0JW15_9EURY</name>
<accession>W0JW15</accession>
<keyword evidence="4 10" id="KW-1003">Cell membrane</keyword>
<dbReference type="InterPro" id="IPR051124">
    <property type="entry name" value="Phosphate_Transport_Permease"/>
</dbReference>
<geneLocation type="plasmid" evidence="12">
    <name>unnamed</name>
</geneLocation>
<keyword evidence="5 10" id="KW-0592">Phosphate transport</keyword>
<protein>
    <recommendedName>
        <fullName evidence="10">Phosphate transport system permease protein</fullName>
    </recommendedName>
</protein>
<proteinExistence type="inferred from homology"/>
<feature type="transmembrane region" description="Helical" evidence="9">
    <location>
        <begin position="343"/>
        <end position="365"/>
    </location>
</feature>
<evidence type="ECO:0000256" key="9">
    <source>
        <dbReference type="RuleBase" id="RU363032"/>
    </source>
</evidence>
<evidence type="ECO:0000313" key="13">
    <source>
        <dbReference type="Proteomes" id="UP000019024"/>
    </source>
</evidence>